<evidence type="ECO:0000313" key="1">
    <source>
        <dbReference type="EMBL" id="KIM66152.1"/>
    </source>
</evidence>
<dbReference type="InParanoid" id="A0A0C3AMH1"/>
<keyword evidence="2" id="KW-1185">Reference proteome</keyword>
<name>A0A0C3AMH1_9AGAM</name>
<dbReference type="HOGENOM" id="CLU_3015505_0_0_1"/>
<protein>
    <submittedName>
        <fullName evidence="1">Uncharacterized protein</fullName>
    </submittedName>
</protein>
<proteinExistence type="predicted"/>
<dbReference type="Proteomes" id="UP000053989">
    <property type="component" value="Unassembled WGS sequence"/>
</dbReference>
<reference evidence="1 2" key="1">
    <citation type="submission" date="2014-04" db="EMBL/GenBank/DDBJ databases">
        <authorList>
            <consortium name="DOE Joint Genome Institute"/>
            <person name="Kuo A."/>
            <person name="Kohler A."/>
            <person name="Nagy L.G."/>
            <person name="Floudas D."/>
            <person name="Copeland A."/>
            <person name="Barry K.W."/>
            <person name="Cichocki N."/>
            <person name="Veneault-Fourrey C."/>
            <person name="LaButti K."/>
            <person name="Lindquist E.A."/>
            <person name="Lipzen A."/>
            <person name="Lundell T."/>
            <person name="Morin E."/>
            <person name="Murat C."/>
            <person name="Sun H."/>
            <person name="Tunlid A."/>
            <person name="Henrissat B."/>
            <person name="Grigoriev I.V."/>
            <person name="Hibbett D.S."/>
            <person name="Martin F."/>
            <person name="Nordberg H.P."/>
            <person name="Cantor M.N."/>
            <person name="Hua S.X."/>
        </authorList>
    </citation>
    <scope>NUCLEOTIDE SEQUENCE [LARGE SCALE GENOMIC DNA]</scope>
    <source>
        <strain evidence="1 2">Foug A</strain>
    </source>
</reference>
<dbReference type="EMBL" id="KN822018">
    <property type="protein sequence ID" value="KIM66152.1"/>
    <property type="molecule type" value="Genomic_DNA"/>
</dbReference>
<accession>A0A0C3AMH1</accession>
<evidence type="ECO:0000313" key="2">
    <source>
        <dbReference type="Proteomes" id="UP000053989"/>
    </source>
</evidence>
<reference evidence="2" key="2">
    <citation type="submission" date="2015-01" db="EMBL/GenBank/DDBJ databases">
        <title>Evolutionary Origins and Diversification of the Mycorrhizal Mutualists.</title>
        <authorList>
            <consortium name="DOE Joint Genome Institute"/>
            <consortium name="Mycorrhizal Genomics Consortium"/>
            <person name="Kohler A."/>
            <person name="Kuo A."/>
            <person name="Nagy L.G."/>
            <person name="Floudas D."/>
            <person name="Copeland A."/>
            <person name="Barry K.W."/>
            <person name="Cichocki N."/>
            <person name="Veneault-Fourrey C."/>
            <person name="LaButti K."/>
            <person name="Lindquist E.A."/>
            <person name="Lipzen A."/>
            <person name="Lundell T."/>
            <person name="Morin E."/>
            <person name="Murat C."/>
            <person name="Riley R."/>
            <person name="Ohm R."/>
            <person name="Sun H."/>
            <person name="Tunlid A."/>
            <person name="Henrissat B."/>
            <person name="Grigoriev I.V."/>
            <person name="Hibbett D.S."/>
            <person name="Martin F."/>
        </authorList>
    </citation>
    <scope>NUCLEOTIDE SEQUENCE [LARGE SCALE GENOMIC DNA]</scope>
    <source>
        <strain evidence="2">Foug A</strain>
    </source>
</reference>
<sequence length="56" mass="6430">MTRTDDVYFPIVLSPRNFYNVNLFSVVLCDSLHSQSASMTNAHSFTKNGFLRMGWL</sequence>
<organism evidence="1 2">
    <name type="scientific">Scleroderma citrinum Foug A</name>
    <dbReference type="NCBI Taxonomy" id="1036808"/>
    <lineage>
        <taxon>Eukaryota</taxon>
        <taxon>Fungi</taxon>
        <taxon>Dikarya</taxon>
        <taxon>Basidiomycota</taxon>
        <taxon>Agaricomycotina</taxon>
        <taxon>Agaricomycetes</taxon>
        <taxon>Agaricomycetidae</taxon>
        <taxon>Boletales</taxon>
        <taxon>Sclerodermatineae</taxon>
        <taxon>Sclerodermataceae</taxon>
        <taxon>Scleroderma</taxon>
    </lineage>
</organism>
<dbReference type="AlphaFoldDB" id="A0A0C3AMH1"/>
<gene>
    <name evidence="1" type="ORF">SCLCIDRAFT_1211375</name>
</gene>